<dbReference type="AlphaFoldDB" id="A0A0N0GFA3"/>
<protein>
    <submittedName>
        <fullName evidence="6">ABC transporter family protein 61</fullName>
    </submittedName>
</protein>
<evidence type="ECO:0000256" key="2">
    <source>
        <dbReference type="ARBA" id="ARBA00022741"/>
    </source>
</evidence>
<evidence type="ECO:0000259" key="5">
    <source>
        <dbReference type="PROSITE" id="PS50893"/>
    </source>
</evidence>
<feature type="coiled-coil region" evidence="4">
    <location>
        <begin position="224"/>
        <end position="262"/>
    </location>
</feature>
<dbReference type="InterPro" id="IPR003439">
    <property type="entry name" value="ABC_transporter-like_ATP-bd"/>
</dbReference>
<evidence type="ECO:0000256" key="4">
    <source>
        <dbReference type="SAM" id="Coils"/>
    </source>
</evidence>
<dbReference type="InterPro" id="IPR003593">
    <property type="entry name" value="AAA+_ATPase"/>
</dbReference>
<dbReference type="InterPro" id="IPR050611">
    <property type="entry name" value="ABCF"/>
</dbReference>
<dbReference type="Proteomes" id="UP000037891">
    <property type="component" value="Unassembled WGS sequence"/>
</dbReference>
<gene>
    <name evidence="6" type="ORF">ABJ99_2881</name>
</gene>
<reference evidence="6 7" key="2">
    <citation type="submission" date="2015-10" db="EMBL/GenBank/DDBJ databases">
        <title>Comparative genomics and high-throughput reverse genetic screens identify a new phytobacterial MAMP and an Arabidopsis receptor required for immune elicitation.</title>
        <authorList>
            <person name="Mott G.A."/>
            <person name="Thakur S."/>
            <person name="Wang P.W."/>
            <person name="Desveaux D."/>
            <person name="Guttman D.S."/>
        </authorList>
    </citation>
    <scope>NUCLEOTIDE SEQUENCE [LARGE SCALE GENOMIC DNA]</scope>
    <source>
        <strain evidence="6 7">0788_9</strain>
    </source>
</reference>
<keyword evidence="1" id="KW-0677">Repeat</keyword>
<dbReference type="GO" id="GO:0016887">
    <property type="term" value="F:ATP hydrolysis activity"/>
    <property type="evidence" value="ECO:0007669"/>
    <property type="project" value="InterPro"/>
</dbReference>
<dbReference type="Pfam" id="PF00005">
    <property type="entry name" value="ABC_tran"/>
    <property type="match status" value="2"/>
</dbReference>
<dbReference type="PROSITE" id="PS50893">
    <property type="entry name" value="ABC_TRANSPORTER_2"/>
    <property type="match status" value="1"/>
</dbReference>
<comment type="caution">
    <text evidence="6">The sequence shown here is derived from an EMBL/GenBank/DDBJ whole genome shotgun (WGS) entry which is preliminary data.</text>
</comment>
<keyword evidence="2" id="KW-0547">Nucleotide-binding</keyword>
<proteinExistence type="predicted"/>
<accession>A0A0N0GFA3</accession>
<dbReference type="GO" id="GO:0005524">
    <property type="term" value="F:ATP binding"/>
    <property type="evidence" value="ECO:0007669"/>
    <property type="project" value="UniProtKB-KW"/>
</dbReference>
<organism evidence="6 7">
    <name type="scientific">Pseudomonas syringae pv. cilantro</name>
    <dbReference type="NCBI Taxonomy" id="81035"/>
    <lineage>
        <taxon>Bacteria</taxon>
        <taxon>Pseudomonadati</taxon>
        <taxon>Pseudomonadota</taxon>
        <taxon>Gammaproteobacteria</taxon>
        <taxon>Pseudomonadales</taxon>
        <taxon>Pseudomonadaceae</taxon>
        <taxon>Pseudomonas</taxon>
        <taxon>Pseudomonas syringae</taxon>
    </lineage>
</organism>
<keyword evidence="3" id="KW-0067">ATP-binding</keyword>
<dbReference type="EMBL" id="LGLN01000039">
    <property type="protein sequence ID" value="KPC31511.1"/>
    <property type="molecule type" value="Genomic_DNA"/>
</dbReference>
<dbReference type="InterPro" id="IPR027417">
    <property type="entry name" value="P-loop_NTPase"/>
</dbReference>
<evidence type="ECO:0000256" key="1">
    <source>
        <dbReference type="ARBA" id="ARBA00022737"/>
    </source>
</evidence>
<keyword evidence="4" id="KW-0175">Coiled coil</keyword>
<sequence length="543" mass="59130">MSSDNATLIIKDLTLRLPDGRPLFSGLNATFSRQFTGIVGPNGSGKSMLAQIMAGRLTASEGSVQCAGSVGYLPQWLGPIDGTVADLLGVHNALQALAEVEAGACDPALFDLIDDRWNLPGDIHACLTRLGLAHLPLDRASEALSGGETVRLMLAGLRLGGARVLILDEPTNHLDRQAREQLSKELRQGKETRIVISHDRALLEHADRILELRSDALVQYSGGYNNYREQRQAEQDNAQAALVRARAARDSVEQQITMARQREVQSASHGRKVARATGTPAIVANAQAERAEQHSGHQRIQQARLSQMARERVDQANANVEPVRPSQLLAPTGLVANATQVVTLEHCELPYGPPDSRFIDLTLHGPMRVAVMGPNGCGKSTLLKVIAGQLAPASGITRHILRTHLIDQHAQTFDPEHSIEQVLRNELGTVEEGRFRQVFANAGLDARQMATPFGRLSGGERLRATLAWLAGGPEQTQLLLLDEVNNHLDIAALEAVEQLLGQFKGALIVSAHDPDFLQALELTHQFIWQPTGWRYEPWDDGGQ</sequence>
<reference evidence="6 7" key="1">
    <citation type="submission" date="2015-07" db="EMBL/GenBank/DDBJ databases">
        <authorList>
            <person name="Noorani M."/>
        </authorList>
    </citation>
    <scope>NUCLEOTIDE SEQUENCE [LARGE SCALE GENOMIC DNA]</scope>
    <source>
        <strain evidence="6 7">0788_9</strain>
    </source>
</reference>
<dbReference type="SMART" id="SM00382">
    <property type="entry name" value="AAA"/>
    <property type="match status" value="2"/>
</dbReference>
<dbReference type="SUPFAM" id="SSF52540">
    <property type="entry name" value="P-loop containing nucleoside triphosphate hydrolases"/>
    <property type="match status" value="2"/>
</dbReference>
<feature type="domain" description="ABC transporter" evidence="5">
    <location>
        <begin position="8"/>
        <end position="239"/>
    </location>
</feature>
<dbReference type="Gene3D" id="3.40.50.300">
    <property type="entry name" value="P-loop containing nucleotide triphosphate hydrolases"/>
    <property type="match status" value="2"/>
</dbReference>
<name>A0A0N0GFA3_PSESX</name>
<dbReference type="PANTHER" id="PTHR19211:SF6">
    <property type="entry name" value="BLL7188 PROTEIN"/>
    <property type="match status" value="1"/>
</dbReference>
<evidence type="ECO:0000313" key="7">
    <source>
        <dbReference type="Proteomes" id="UP000037891"/>
    </source>
</evidence>
<dbReference type="PATRIC" id="fig|81035.3.peg.3085"/>
<evidence type="ECO:0000256" key="3">
    <source>
        <dbReference type="ARBA" id="ARBA00022840"/>
    </source>
</evidence>
<dbReference type="PANTHER" id="PTHR19211">
    <property type="entry name" value="ATP-BINDING TRANSPORT PROTEIN-RELATED"/>
    <property type="match status" value="1"/>
</dbReference>
<dbReference type="RefSeq" id="WP_054086123.1">
    <property type="nucleotide sequence ID" value="NZ_LGLN01000039.1"/>
</dbReference>
<evidence type="ECO:0000313" key="6">
    <source>
        <dbReference type="EMBL" id="KPC31511.1"/>
    </source>
</evidence>